<dbReference type="Gene3D" id="3.30.170.10">
    <property type="entry name" value="Cyclin-dependent kinase, regulatory subunit"/>
    <property type="match status" value="1"/>
</dbReference>
<dbReference type="Pfam" id="PF01111">
    <property type="entry name" value="CKS"/>
    <property type="match status" value="1"/>
</dbReference>
<organism evidence="2 3">
    <name type="scientific">Perkinsus olseni</name>
    <name type="common">Perkinsus atlanticus</name>
    <dbReference type="NCBI Taxonomy" id="32597"/>
    <lineage>
        <taxon>Eukaryota</taxon>
        <taxon>Sar</taxon>
        <taxon>Alveolata</taxon>
        <taxon>Perkinsozoa</taxon>
        <taxon>Perkinsea</taxon>
        <taxon>Perkinsida</taxon>
        <taxon>Perkinsidae</taxon>
        <taxon>Perkinsus</taxon>
    </lineage>
</organism>
<dbReference type="Proteomes" id="UP000541610">
    <property type="component" value="Unassembled WGS sequence"/>
</dbReference>
<dbReference type="AlphaFoldDB" id="A0A7J6NMI0"/>
<sequence>MPHYPDEVEYSDKYADDKYEYRHVILPKRIAKDMFRIFQAEAQMRGRGEGSSAWFILFDMVSFSRALRKAVLDGGAVWLGVGLEFIAVEKLLVSVQPWLGKLSSICE</sequence>
<proteinExistence type="inferred from homology"/>
<keyword evidence="1" id="KW-0132">Cell division</keyword>
<evidence type="ECO:0000313" key="2">
    <source>
        <dbReference type="EMBL" id="KAF4685103.1"/>
    </source>
</evidence>
<dbReference type="GO" id="GO:0016538">
    <property type="term" value="F:cyclin-dependent protein serine/threonine kinase regulator activity"/>
    <property type="evidence" value="ECO:0007669"/>
    <property type="project" value="InterPro"/>
</dbReference>
<comment type="function">
    <text evidence="1">Binds to the catalytic subunit of the cyclin dependent kinases and is essential for their biological function.</text>
</comment>
<evidence type="ECO:0000313" key="3">
    <source>
        <dbReference type="Proteomes" id="UP000541610"/>
    </source>
</evidence>
<dbReference type="GO" id="GO:0051301">
    <property type="term" value="P:cell division"/>
    <property type="evidence" value="ECO:0007669"/>
    <property type="project" value="UniProtKB-UniRule"/>
</dbReference>
<gene>
    <name evidence="2" type="primary">CKS2_4</name>
    <name evidence="2" type="ORF">FOZ60_006882</name>
</gene>
<dbReference type="SUPFAM" id="SSF55637">
    <property type="entry name" value="Cell cycle regulatory proteins"/>
    <property type="match status" value="1"/>
</dbReference>
<evidence type="ECO:0000256" key="1">
    <source>
        <dbReference type="RuleBase" id="RU311113"/>
    </source>
</evidence>
<protein>
    <recommendedName>
        <fullName evidence="1">Cyclin-dependent kinases regulatory subunit</fullName>
    </recommendedName>
</protein>
<dbReference type="InterPro" id="IPR000789">
    <property type="entry name" value="Cyclin-dep_kinase_reg-sub"/>
</dbReference>
<comment type="similarity">
    <text evidence="1">Belongs to the CKS family.</text>
</comment>
<dbReference type="InterPro" id="IPR036858">
    <property type="entry name" value="Cyclin-dep_kinase_reg-sub_sf"/>
</dbReference>
<reference evidence="2 3" key="1">
    <citation type="submission" date="2020-04" db="EMBL/GenBank/DDBJ databases">
        <title>Perkinsus olseni comparative genomics.</title>
        <authorList>
            <person name="Bogema D.R."/>
        </authorList>
    </citation>
    <scope>NUCLEOTIDE SEQUENCE [LARGE SCALE GENOMIC DNA]</scope>
    <source>
        <strain evidence="2">00978-12</strain>
    </source>
</reference>
<dbReference type="OrthoDB" id="440676at2759"/>
<dbReference type="PROSITE" id="PS00944">
    <property type="entry name" value="CKS_1"/>
    <property type="match status" value="1"/>
</dbReference>
<keyword evidence="1" id="KW-0131">Cell cycle</keyword>
<comment type="caution">
    <text evidence="2">The sequence shown here is derived from an EMBL/GenBank/DDBJ whole genome shotgun (WGS) entry which is preliminary data.</text>
</comment>
<name>A0A7J6NMI0_PEROL</name>
<dbReference type="EMBL" id="JABANP010000278">
    <property type="protein sequence ID" value="KAF4685103.1"/>
    <property type="molecule type" value="Genomic_DNA"/>
</dbReference>
<dbReference type="PRINTS" id="PR00296">
    <property type="entry name" value="CYCLINKINASE"/>
</dbReference>
<accession>A0A7J6NMI0</accession>